<dbReference type="EMBL" id="JAQLOI010000001">
    <property type="protein sequence ID" value="MDB1124572.1"/>
    <property type="molecule type" value="Genomic_DNA"/>
</dbReference>
<protein>
    <submittedName>
        <fullName evidence="1">DUF4156 domain-containing protein</fullName>
    </submittedName>
</protein>
<reference evidence="1 2" key="1">
    <citation type="submission" date="2023-01" db="EMBL/GenBank/DDBJ databases">
        <title>Vibrio sp. KJ40-1 sp.nov, isolated from marine algae.</title>
        <authorList>
            <person name="Butt M."/>
            <person name="Kim J.M.J."/>
            <person name="Jeon C.O.C."/>
        </authorList>
    </citation>
    <scope>NUCLEOTIDE SEQUENCE [LARGE SCALE GENOMIC DNA]</scope>
    <source>
        <strain evidence="1 2">KJ40-1</strain>
    </source>
</reference>
<dbReference type="Proteomes" id="UP001210678">
    <property type="component" value="Unassembled WGS sequence"/>
</dbReference>
<dbReference type="InterPro" id="IPR025294">
    <property type="entry name" value="DUF4156"/>
</dbReference>
<name>A0ABT4YSN6_9VIBR</name>
<keyword evidence="2" id="KW-1185">Reference proteome</keyword>
<evidence type="ECO:0000313" key="2">
    <source>
        <dbReference type="Proteomes" id="UP001210678"/>
    </source>
</evidence>
<proteinExistence type="predicted"/>
<gene>
    <name evidence="1" type="ORF">PGX00_13285</name>
</gene>
<dbReference type="Pfam" id="PF13698">
    <property type="entry name" value="DUF4156"/>
    <property type="match status" value="1"/>
</dbReference>
<dbReference type="PROSITE" id="PS51257">
    <property type="entry name" value="PROKAR_LIPOPROTEIN"/>
    <property type="match status" value="1"/>
</dbReference>
<evidence type="ECO:0000313" key="1">
    <source>
        <dbReference type="EMBL" id="MDB1124572.1"/>
    </source>
</evidence>
<sequence length="127" mass="14234">MIKWISLICVSFLIGCSAPTKILIPEASAVHIRTDSVYRFEYCEWKGEVTGNEGHWYNYLFFANDTMIRGALNELKSNAHNIGANTVFLLSPIDFATSVTFVGTAYQCNYPDKNVPLSVNTVPSYKL</sequence>
<comment type="caution">
    <text evidence="1">The sequence shown here is derived from an EMBL/GenBank/DDBJ whole genome shotgun (WGS) entry which is preliminary data.</text>
</comment>
<dbReference type="RefSeq" id="WP_272137179.1">
    <property type="nucleotide sequence ID" value="NZ_JAQLOI010000001.1"/>
</dbReference>
<accession>A0ABT4YSN6</accession>
<organism evidence="1 2">
    <name type="scientific">Vibrio algarum</name>
    <dbReference type="NCBI Taxonomy" id="3020714"/>
    <lineage>
        <taxon>Bacteria</taxon>
        <taxon>Pseudomonadati</taxon>
        <taxon>Pseudomonadota</taxon>
        <taxon>Gammaproteobacteria</taxon>
        <taxon>Vibrionales</taxon>
        <taxon>Vibrionaceae</taxon>
        <taxon>Vibrio</taxon>
    </lineage>
</organism>